<reference evidence="1" key="2">
    <citation type="submission" date="2021-03" db="UniProtKB">
        <authorList>
            <consortium name="EnsemblPlants"/>
        </authorList>
    </citation>
    <scope>IDENTIFICATION</scope>
</reference>
<dbReference type="Proteomes" id="UP000596661">
    <property type="component" value="Chromosome 1"/>
</dbReference>
<reference evidence="1 2" key="1">
    <citation type="submission" date="2018-11" db="EMBL/GenBank/DDBJ databases">
        <authorList>
            <person name="Grassa J C."/>
        </authorList>
    </citation>
    <scope>NUCLEOTIDE SEQUENCE [LARGE SCALE GENOMIC DNA]</scope>
</reference>
<dbReference type="Gramene" id="novel_model_1303_5bd9a17a.1.5bd9b135">
    <property type="protein sequence ID" value="cds.novel_model_1303_5bd9a17a.1.5bd9b135"/>
    <property type="gene ID" value="novel_gene_721_5bd9a17a"/>
</dbReference>
<accession>A0A803QTT3</accession>
<name>A0A803QTT2_CANSA</name>
<dbReference type="AlphaFoldDB" id="A0A803QTT2"/>
<organism evidence="1 2">
    <name type="scientific">Cannabis sativa</name>
    <name type="common">Hemp</name>
    <name type="synonym">Marijuana</name>
    <dbReference type="NCBI Taxonomy" id="3483"/>
    <lineage>
        <taxon>Eukaryota</taxon>
        <taxon>Viridiplantae</taxon>
        <taxon>Streptophyta</taxon>
        <taxon>Embryophyta</taxon>
        <taxon>Tracheophyta</taxon>
        <taxon>Spermatophyta</taxon>
        <taxon>Magnoliopsida</taxon>
        <taxon>eudicotyledons</taxon>
        <taxon>Gunneridae</taxon>
        <taxon>Pentapetalae</taxon>
        <taxon>rosids</taxon>
        <taxon>fabids</taxon>
        <taxon>Rosales</taxon>
        <taxon>Cannabaceae</taxon>
        <taxon>Cannabis</taxon>
    </lineage>
</organism>
<evidence type="ECO:0000313" key="2">
    <source>
        <dbReference type="Proteomes" id="UP000596661"/>
    </source>
</evidence>
<keyword evidence="2" id="KW-1185">Reference proteome</keyword>
<protein>
    <submittedName>
        <fullName evidence="1">Uncharacterized protein</fullName>
    </submittedName>
</protein>
<sequence>MGFKVKGFWVSLNSLMGSFGVSPRMGFEGLSGGETATIQTSTPEWKWRKKDWSECWVGFWR</sequence>
<proteinExistence type="predicted"/>
<dbReference type="EMBL" id="UZAU01000024">
    <property type="status" value="NOT_ANNOTATED_CDS"/>
    <property type="molecule type" value="Genomic_DNA"/>
</dbReference>
<accession>A0A803QTT2</accession>
<evidence type="ECO:0000313" key="1">
    <source>
        <dbReference type="EnsemblPlants" id="cds.novel_model_1303_5bd9a17a.1.5bd9b135"/>
    </source>
</evidence>
<dbReference type="EnsemblPlants" id="novel_model_1304_5bd9a17a.3.5bd9b135">
    <property type="protein sequence ID" value="cds.novel_model_1304_5bd9a17a.3.5bd9b135"/>
    <property type="gene ID" value="novel_gene_721_5bd9a17a"/>
</dbReference>
<dbReference type="EnsemblPlants" id="novel_model_1303_5bd9a17a.1.5bd9b135">
    <property type="protein sequence ID" value="cds.novel_model_1303_5bd9a17a.1.5bd9b135"/>
    <property type="gene ID" value="novel_gene_721_5bd9a17a"/>
</dbReference>
<dbReference type="Gramene" id="novel_model_1304_5bd9a17a.3.5bd9b135">
    <property type="protein sequence ID" value="cds.novel_model_1304_5bd9a17a.3.5bd9b135"/>
    <property type="gene ID" value="novel_gene_721_5bd9a17a"/>
</dbReference>